<protein>
    <submittedName>
        <fullName evidence="1">Uncharacterized protein</fullName>
    </submittedName>
</protein>
<dbReference type="Proteomes" id="UP000562395">
    <property type="component" value="Unassembled WGS sequence"/>
</dbReference>
<proteinExistence type="predicted"/>
<comment type="caution">
    <text evidence="1">The sequence shown here is derived from an EMBL/GenBank/DDBJ whole genome shotgun (WGS) entry which is preliminary data.</text>
</comment>
<gene>
    <name evidence="1" type="ORF">GGQ88_004200</name>
</gene>
<dbReference type="AlphaFoldDB" id="A0A7W6A2J6"/>
<reference evidence="1 2" key="1">
    <citation type="submission" date="2020-08" db="EMBL/GenBank/DDBJ databases">
        <title>Genomic Encyclopedia of Type Strains, Phase IV (KMG-IV): sequencing the most valuable type-strain genomes for metagenomic binning, comparative biology and taxonomic classification.</title>
        <authorList>
            <person name="Goeker M."/>
        </authorList>
    </citation>
    <scope>NUCLEOTIDE SEQUENCE [LARGE SCALE GENOMIC DNA]</scope>
    <source>
        <strain evidence="1 2">DSM 14552</strain>
    </source>
</reference>
<evidence type="ECO:0000313" key="1">
    <source>
        <dbReference type="EMBL" id="MBB3862897.1"/>
    </source>
</evidence>
<dbReference type="EMBL" id="JACICY010000031">
    <property type="protein sequence ID" value="MBB3862897.1"/>
    <property type="molecule type" value="Genomic_DNA"/>
</dbReference>
<dbReference type="RefSeq" id="WP_183615298.1">
    <property type="nucleotide sequence ID" value="NZ_JACICY010000031.1"/>
</dbReference>
<accession>A0A7W6A2J6</accession>
<keyword evidence="2" id="KW-1185">Reference proteome</keyword>
<evidence type="ECO:0000313" key="2">
    <source>
        <dbReference type="Proteomes" id="UP000562395"/>
    </source>
</evidence>
<name>A0A7W6A2J6_9SPHN</name>
<sequence>MINSVSNTSFLKQSAVSYSVAAKDSSFAQTLASSTSSGTKVTISDAAKAKANTADFDFDFNYSVNHTHEEYQTYLSEGAKNVSQQQGLPEGQYDFSRMSAKQAMVVMNDAIVNRGVSLDDIGVLPGFSSDNMTWQGGKAVYSDTPMDAFSHVLSQKISKDGEVFGISKETLAWMTSVQSGQLSPSVNTAIFDVIGTSPNSNRHLS</sequence>
<organism evidence="1 2">
    <name type="scientific">Novosphingobium hassiacum</name>
    <dbReference type="NCBI Taxonomy" id="173676"/>
    <lineage>
        <taxon>Bacteria</taxon>
        <taxon>Pseudomonadati</taxon>
        <taxon>Pseudomonadota</taxon>
        <taxon>Alphaproteobacteria</taxon>
        <taxon>Sphingomonadales</taxon>
        <taxon>Sphingomonadaceae</taxon>
        <taxon>Novosphingobium</taxon>
    </lineage>
</organism>